<dbReference type="SMART" id="SM00387">
    <property type="entry name" value="HATPase_c"/>
    <property type="match status" value="1"/>
</dbReference>
<dbReference type="Pfam" id="PF00512">
    <property type="entry name" value="HisKA"/>
    <property type="match status" value="1"/>
</dbReference>
<dbReference type="Gene3D" id="3.30.565.10">
    <property type="entry name" value="Histidine kinase-like ATPase, C-terminal domain"/>
    <property type="match status" value="1"/>
</dbReference>
<dbReference type="InterPro" id="IPR003594">
    <property type="entry name" value="HATPase_dom"/>
</dbReference>
<comment type="catalytic activity">
    <reaction evidence="1">
        <text>ATP + protein L-histidine = ADP + protein N-phospho-L-histidine.</text>
        <dbReference type="EC" id="2.7.13.3"/>
    </reaction>
</comment>
<dbReference type="AlphaFoldDB" id="A0A0K6HM38"/>
<evidence type="ECO:0000256" key="13">
    <source>
        <dbReference type="ARBA" id="ARBA00023012"/>
    </source>
</evidence>
<dbReference type="InterPro" id="IPR003660">
    <property type="entry name" value="HAMP_dom"/>
</dbReference>
<keyword evidence="4" id="KW-1003">Cell membrane</keyword>
<keyword evidence="7" id="KW-0808">Transferase</keyword>
<evidence type="ECO:0000256" key="12">
    <source>
        <dbReference type="ARBA" id="ARBA00022989"/>
    </source>
</evidence>
<dbReference type="Pfam" id="PF02518">
    <property type="entry name" value="HATPase_c"/>
    <property type="match status" value="1"/>
</dbReference>
<evidence type="ECO:0000256" key="1">
    <source>
        <dbReference type="ARBA" id="ARBA00000085"/>
    </source>
</evidence>
<feature type="transmembrane region" description="Helical" evidence="15">
    <location>
        <begin position="17"/>
        <end position="38"/>
    </location>
</feature>
<gene>
    <name evidence="18" type="ORF">Ga0061067_101190</name>
</gene>
<dbReference type="GO" id="GO:0005524">
    <property type="term" value="F:ATP binding"/>
    <property type="evidence" value="ECO:0007669"/>
    <property type="project" value="UniProtKB-KW"/>
</dbReference>
<evidence type="ECO:0000313" key="18">
    <source>
        <dbReference type="EMBL" id="CUA91949.1"/>
    </source>
</evidence>
<dbReference type="SUPFAM" id="SSF47384">
    <property type="entry name" value="Homodimeric domain of signal transducing histidine kinase"/>
    <property type="match status" value="1"/>
</dbReference>
<dbReference type="Proteomes" id="UP000183900">
    <property type="component" value="Unassembled WGS sequence"/>
</dbReference>
<evidence type="ECO:0000256" key="9">
    <source>
        <dbReference type="ARBA" id="ARBA00022741"/>
    </source>
</evidence>
<dbReference type="SMART" id="SM00304">
    <property type="entry name" value="HAMP"/>
    <property type="match status" value="1"/>
</dbReference>
<feature type="domain" description="Histidine kinase" evidence="16">
    <location>
        <begin position="255"/>
        <end position="461"/>
    </location>
</feature>
<organism evidence="18 19">
    <name type="scientific">Pannonibacter indicus</name>
    <dbReference type="NCBI Taxonomy" id="466044"/>
    <lineage>
        <taxon>Bacteria</taxon>
        <taxon>Pseudomonadati</taxon>
        <taxon>Pseudomonadota</taxon>
        <taxon>Alphaproteobacteria</taxon>
        <taxon>Hyphomicrobiales</taxon>
        <taxon>Stappiaceae</taxon>
        <taxon>Pannonibacter</taxon>
    </lineage>
</organism>
<evidence type="ECO:0000256" key="8">
    <source>
        <dbReference type="ARBA" id="ARBA00022692"/>
    </source>
</evidence>
<keyword evidence="13" id="KW-0902">Two-component regulatory system</keyword>
<evidence type="ECO:0000256" key="7">
    <source>
        <dbReference type="ARBA" id="ARBA00022679"/>
    </source>
</evidence>
<keyword evidence="5" id="KW-0997">Cell inner membrane</keyword>
<protein>
    <recommendedName>
        <fullName evidence="3">histidine kinase</fullName>
        <ecNumber evidence="3">2.7.13.3</ecNumber>
    </recommendedName>
</protein>
<keyword evidence="8 15" id="KW-0812">Transmembrane</keyword>
<evidence type="ECO:0000256" key="14">
    <source>
        <dbReference type="ARBA" id="ARBA00023136"/>
    </source>
</evidence>
<dbReference type="Pfam" id="PF00672">
    <property type="entry name" value="HAMP"/>
    <property type="match status" value="1"/>
</dbReference>
<dbReference type="InterPro" id="IPR036097">
    <property type="entry name" value="HisK_dim/P_sf"/>
</dbReference>
<keyword evidence="19" id="KW-1185">Reference proteome</keyword>
<reference evidence="19" key="1">
    <citation type="submission" date="2015-08" db="EMBL/GenBank/DDBJ databases">
        <authorList>
            <person name="Varghese N."/>
        </authorList>
    </citation>
    <scope>NUCLEOTIDE SEQUENCE [LARGE SCALE GENOMIC DNA]</scope>
    <source>
        <strain evidence="19">DSM 23407</strain>
    </source>
</reference>
<evidence type="ECO:0000313" key="19">
    <source>
        <dbReference type="Proteomes" id="UP000183900"/>
    </source>
</evidence>
<name>A0A0K6HM38_9HYPH</name>
<evidence type="ECO:0000256" key="6">
    <source>
        <dbReference type="ARBA" id="ARBA00022553"/>
    </source>
</evidence>
<dbReference type="EMBL" id="CYHE01000001">
    <property type="protein sequence ID" value="CUA91949.1"/>
    <property type="molecule type" value="Genomic_DNA"/>
</dbReference>
<keyword evidence="10 18" id="KW-0418">Kinase</keyword>
<dbReference type="InterPro" id="IPR036890">
    <property type="entry name" value="HATPase_C_sf"/>
</dbReference>
<dbReference type="InterPro" id="IPR050980">
    <property type="entry name" value="2C_sensor_his_kinase"/>
</dbReference>
<dbReference type="PROSITE" id="PS50885">
    <property type="entry name" value="HAMP"/>
    <property type="match status" value="1"/>
</dbReference>
<evidence type="ECO:0000256" key="15">
    <source>
        <dbReference type="SAM" id="Phobius"/>
    </source>
</evidence>
<accession>A0A0K6HM38</accession>
<keyword evidence="11" id="KW-0067">ATP-binding</keyword>
<dbReference type="EC" id="2.7.13.3" evidence="3"/>
<evidence type="ECO:0000256" key="2">
    <source>
        <dbReference type="ARBA" id="ARBA00004429"/>
    </source>
</evidence>
<evidence type="ECO:0000256" key="11">
    <source>
        <dbReference type="ARBA" id="ARBA00022840"/>
    </source>
</evidence>
<sequence>MIRALAWLWPKRIAPQMLLVMISSLAVLVIFAVAAITLSRPQGPNAKLSLHAMRAAAAAVRLDEADPAVRQAILEDVRGDYPELELTISAPAEIDQMRERLPPFWPLAPGAVTKGVEFLGVLLHGDGADGSGGRPDDQANDSRVPQLVFRLSDGTLVESDMLPRDRPPILGDPLFQLLIFLIISVSMLLIWALRTLVRPLSDLSKAVTSFGENTTILAPLAARGPQEVRDAALAFNRMQQRIHDLIERRTQMLAAISHDLRTPLTRLRLRLELIENEDQRRRSLADLKVMEAQIDGALTFLRQGRTGEASVCIDVPSLLQGIRDEYEDSGHVIALEAEGDIKVLARPSELVRAVENLAGNALRYAADGQGEVTVVLTSRDGRAVIDVIDHGPGISSSEKERMLLPFVRGDSARSIGSEAGTGFGLGLSTTLSIVEAHGGQLELLDTPGGGLTARITLPLAPAAPE</sequence>
<keyword evidence="12 15" id="KW-1133">Transmembrane helix</keyword>
<dbReference type="Gene3D" id="1.10.287.130">
    <property type="match status" value="1"/>
</dbReference>
<dbReference type="GO" id="GO:0000155">
    <property type="term" value="F:phosphorelay sensor kinase activity"/>
    <property type="evidence" value="ECO:0007669"/>
    <property type="project" value="InterPro"/>
</dbReference>
<evidence type="ECO:0000256" key="4">
    <source>
        <dbReference type="ARBA" id="ARBA00022475"/>
    </source>
</evidence>
<dbReference type="PANTHER" id="PTHR44936:SF5">
    <property type="entry name" value="SENSOR HISTIDINE KINASE ENVZ"/>
    <property type="match status" value="1"/>
</dbReference>
<dbReference type="PANTHER" id="PTHR44936">
    <property type="entry name" value="SENSOR PROTEIN CREC"/>
    <property type="match status" value="1"/>
</dbReference>
<dbReference type="InterPro" id="IPR003661">
    <property type="entry name" value="HisK_dim/P_dom"/>
</dbReference>
<dbReference type="PROSITE" id="PS50109">
    <property type="entry name" value="HIS_KIN"/>
    <property type="match status" value="1"/>
</dbReference>
<evidence type="ECO:0000256" key="5">
    <source>
        <dbReference type="ARBA" id="ARBA00022519"/>
    </source>
</evidence>
<dbReference type="InterPro" id="IPR005467">
    <property type="entry name" value="His_kinase_dom"/>
</dbReference>
<evidence type="ECO:0000256" key="10">
    <source>
        <dbReference type="ARBA" id="ARBA00022777"/>
    </source>
</evidence>
<proteinExistence type="predicted"/>
<dbReference type="OrthoDB" id="9804645at2"/>
<feature type="transmembrane region" description="Helical" evidence="15">
    <location>
        <begin position="174"/>
        <end position="193"/>
    </location>
</feature>
<dbReference type="InterPro" id="IPR004358">
    <property type="entry name" value="Sig_transdc_His_kin-like_C"/>
</dbReference>
<evidence type="ECO:0000259" key="16">
    <source>
        <dbReference type="PROSITE" id="PS50109"/>
    </source>
</evidence>
<dbReference type="PRINTS" id="PR00344">
    <property type="entry name" value="BCTRLSENSOR"/>
</dbReference>
<dbReference type="SMART" id="SM00388">
    <property type="entry name" value="HisKA"/>
    <property type="match status" value="1"/>
</dbReference>
<keyword evidence="6" id="KW-0597">Phosphoprotein</keyword>
<comment type="subcellular location">
    <subcellularLocation>
        <location evidence="2">Cell inner membrane</location>
        <topology evidence="2">Multi-pass membrane protein</topology>
    </subcellularLocation>
</comment>
<evidence type="ECO:0000256" key="3">
    <source>
        <dbReference type="ARBA" id="ARBA00012438"/>
    </source>
</evidence>
<keyword evidence="9" id="KW-0547">Nucleotide-binding</keyword>
<dbReference type="CDD" id="cd00075">
    <property type="entry name" value="HATPase"/>
    <property type="match status" value="1"/>
</dbReference>
<feature type="domain" description="HAMP" evidence="17">
    <location>
        <begin position="194"/>
        <end position="247"/>
    </location>
</feature>
<keyword evidence="14 15" id="KW-0472">Membrane</keyword>
<evidence type="ECO:0000259" key="17">
    <source>
        <dbReference type="PROSITE" id="PS50885"/>
    </source>
</evidence>
<dbReference type="SUPFAM" id="SSF55874">
    <property type="entry name" value="ATPase domain of HSP90 chaperone/DNA topoisomerase II/histidine kinase"/>
    <property type="match status" value="1"/>
</dbReference>
<dbReference type="GO" id="GO:0005886">
    <property type="term" value="C:plasma membrane"/>
    <property type="evidence" value="ECO:0007669"/>
    <property type="project" value="UniProtKB-SubCell"/>
</dbReference>